<evidence type="ECO:0000313" key="1">
    <source>
        <dbReference type="EMBL" id="UNH40976.1"/>
    </source>
</evidence>
<reference evidence="1" key="1">
    <citation type="submission" date="2022-03" db="EMBL/GenBank/DDBJ databases">
        <title>ESBL-producing Moellerella wisconsensis and Escherichia marmotae isolated from wild game meat.</title>
        <authorList>
            <person name="Biggel M."/>
        </authorList>
    </citation>
    <scope>NUCLEOTIDE SEQUENCE</scope>
    <source>
        <strain evidence="1">W1</strain>
    </source>
</reference>
<keyword evidence="2" id="KW-1185">Reference proteome</keyword>
<geneLocation type="plasmid" evidence="1 2">
    <name>pW1-b</name>
</geneLocation>
<name>A0ACD3YFX8_9GAMM</name>
<sequence length="374" mass="41833">MIITHRHGLLTLLLIVLSMQLFRPALSAIPSTSLEKIHDLGVQSINGDGVPVDLVKGRYYIQQSALQGYPLGQYHLGVLFFTGEGGAQSSACAIWWLEKAIKANNEVQAMAQQVLNEIQDGIVVTEDVFDEQRCQQYSYPLVRSLMIEPLQSESPMDVIELSAKRNHVLQEALKSYKPHRIYSTFGTLKNKLATILQSITQHRERLLLATAHHKVQVQQQTALAVDEIVPEESPEVIITLVLPPSEQKNDAELVESVPIEMPSKPREVTIPVTKNTSVSTNLGGDIRFASSRHYTLQLGSASSAEGLYAQARRHKLSNYLVYETVRNGRQWYVLVYGEYPTLSAAKKALKAVPPGIQKDKPWIRSLKQVQSELY</sequence>
<protein>
    <submittedName>
        <fullName evidence="1">SPOR domain-containing protein</fullName>
    </submittedName>
</protein>
<dbReference type="EMBL" id="CP093257">
    <property type="protein sequence ID" value="UNH40976.1"/>
    <property type="molecule type" value="Genomic_DNA"/>
</dbReference>
<accession>A0ACD3YFX8</accession>
<proteinExistence type="predicted"/>
<keyword evidence="1" id="KW-0614">Plasmid</keyword>
<evidence type="ECO:0000313" key="2">
    <source>
        <dbReference type="Proteomes" id="UP000829420"/>
    </source>
</evidence>
<organism evidence="1 2">
    <name type="scientific">Moellerella wisconsensis</name>
    <dbReference type="NCBI Taxonomy" id="158849"/>
    <lineage>
        <taxon>Bacteria</taxon>
        <taxon>Pseudomonadati</taxon>
        <taxon>Pseudomonadota</taxon>
        <taxon>Gammaproteobacteria</taxon>
        <taxon>Enterobacterales</taxon>
        <taxon>Morganellaceae</taxon>
        <taxon>Moellerella</taxon>
    </lineage>
</organism>
<dbReference type="Proteomes" id="UP000829420">
    <property type="component" value="Plasmid pW1-b"/>
</dbReference>
<gene>
    <name evidence="1" type="ORF">MNY70_18060</name>
</gene>